<evidence type="ECO:0000256" key="1">
    <source>
        <dbReference type="SAM" id="Phobius"/>
    </source>
</evidence>
<keyword evidence="3" id="KW-1185">Reference proteome</keyword>
<sequence length="84" mass="9577">MQSGKVPMFKMKPQRGTLWLAVIIFLLGLAFFYDGRSDPGDVPARNRADLVFAVSIVVAGVLVIISTARMWFGHLWHDRYGRRR</sequence>
<reference evidence="2 3" key="1">
    <citation type="submission" date="2019-04" db="EMBL/GenBank/DDBJ databases">
        <authorList>
            <person name="Van Vliet M D."/>
        </authorList>
    </citation>
    <scope>NUCLEOTIDE SEQUENCE [LARGE SCALE GENOMIC DNA]</scope>
    <source>
        <strain evidence="2 3">F21</strain>
    </source>
</reference>
<accession>A0A6C2UIM4</accession>
<keyword evidence="1" id="KW-0812">Transmembrane</keyword>
<gene>
    <name evidence="2" type="ORF">SCARR_01869</name>
</gene>
<organism evidence="2 3">
    <name type="scientific">Pontiella sulfatireligans</name>
    <dbReference type="NCBI Taxonomy" id="2750658"/>
    <lineage>
        <taxon>Bacteria</taxon>
        <taxon>Pseudomonadati</taxon>
        <taxon>Kiritimatiellota</taxon>
        <taxon>Kiritimatiellia</taxon>
        <taxon>Kiritimatiellales</taxon>
        <taxon>Pontiellaceae</taxon>
        <taxon>Pontiella</taxon>
    </lineage>
</organism>
<protein>
    <submittedName>
        <fullName evidence="2">Uncharacterized protein</fullName>
    </submittedName>
</protein>
<name>A0A6C2UIM4_9BACT</name>
<dbReference type="Proteomes" id="UP000346198">
    <property type="component" value="Unassembled WGS sequence"/>
</dbReference>
<evidence type="ECO:0000313" key="3">
    <source>
        <dbReference type="Proteomes" id="UP000346198"/>
    </source>
</evidence>
<feature type="transmembrane region" description="Helical" evidence="1">
    <location>
        <begin position="48"/>
        <end position="72"/>
    </location>
</feature>
<proteinExistence type="predicted"/>
<dbReference type="EMBL" id="CAAHFH010000001">
    <property type="protein sequence ID" value="VGO19809.1"/>
    <property type="molecule type" value="Genomic_DNA"/>
</dbReference>
<dbReference type="RefSeq" id="WP_136061257.1">
    <property type="nucleotide sequence ID" value="NZ_CAAHFH010000001.1"/>
</dbReference>
<evidence type="ECO:0000313" key="2">
    <source>
        <dbReference type="EMBL" id="VGO19809.1"/>
    </source>
</evidence>
<dbReference type="AlphaFoldDB" id="A0A6C2UIM4"/>
<keyword evidence="1" id="KW-0472">Membrane</keyword>
<keyword evidence="1" id="KW-1133">Transmembrane helix</keyword>